<dbReference type="InterPro" id="IPR013968">
    <property type="entry name" value="PKS_KR"/>
</dbReference>
<dbReference type="Proteomes" id="UP000464658">
    <property type="component" value="Chromosome"/>
</dbReference>
<evidence type="ECO:0000259" key="1">
    <source>
        <dbReference type="Pfam" id="PF08659"/>
    </source>
</evidence>
<gene>
    <name evidence="2" type="ORF">BsIDN1_07080</name>
</gene>
<dbReference type="Gene3D" id="3.40.50.720">
    <property type="entry name" value="NAD(P)-binding Rossmann-like Domain"/>
    <property type="match status" value="1"/>
</dbReference>
<evidence type="ECO:0000313" key="3">
    <source>
        <dbReference type="Proteomes" id="UP000464658"/>
    </source>
</evidence>
<proteinExistence type="predicted"/>
<name>A0A5S9M0E5_BACIA</name>
<reference evidence="2 3" key="1">
    <citation type="submission" date="2019-12" db="EMBL/GenBank/DDBJ databases">
        <title>Full genome sequence of a Bacillus safensis strain isolated from commercially available natto in Indonesia.</title>
        <authorList>
            <person name="Yoshida M."/>
            <person name="Uomi M."/>
            <person name="Waturangi D."/>
            <person name="Ekaputri J.J."/>
            <person name="Setiamarga D.H.E."/>
        </authorList>
    </citation>
    <scope>NUCLEOTIDE SEQUENCE [LARGE SCALE GENOMIC DNA]</scope>
    <source>
        <strain evidence="2 3">IDN1</strain>
    </source>
</reference>
<dbReference type="Pfam" id="PF08659">
    <property type="entry name" value="KR"/>
    <property type="match status" value="1"/>
</dbReference>
<dbReference type="EMBL" id="AP021906">
    <property type="protein sequence ID" value="BBP87090.1"/>
    <property type="molecule type" value="Genomic_DNA"/>
</dbReference>
<sequence>MIRQYRLSFWIGQWLFGGTTFGAYSAANSFLDGLAHALTFQEGRRAISLNFSMWDNLGLSKGHTGAALTVRKGFQLIERNKVSIHYV</sequence>
<organism evidence="2 3">
    <name type="scientific">Bacillus safensis</name>
    <dbReference type="NCBI Taxonomy" id="561879"/>
    <lineage>
        <taxon>Bacteria</taxon>
        <taxon>Bacillati</taxon>
        <taxon>Bacillota</taxon>
        <taxon>Bacilli</taxon>
        <taxon>Bacillales</taxon>
        <taxon>Bacillaceae</taxon>
        <taxon>Bacillus</taxon>
    </lineage>
</organism>
<evidence type="ECO:0000313" key="2">
    <source>
        <dbReference type="EMBL" id="BBP87090.1"/>
    </source>
</evidence>
<dbReference type="AlphaFoldDB" id="A0A5S9M0E5"/>
<feature type="domain" description="Ketoreductase (KR)" evidence="1">
    <location>
        <begin position="15"/>
        <end position="55"/>
    </location>
</feature>
<accession>A0A5S9M0E5</accession>
<protein>
    <recommendedName>
        <fullName evidence="1">Ketoreductase (KR) domain-containing protein</fullName>
    </recommendedName>
</protein>